<keyword evidence="1" id="KW-0472">Membrane</keyword>
<keyword evidence="1" id="KW-0812">Transmembrane</keyword>
<dbReference type="AlphaFoldDB" id="A0A2W4VN40"/>
<name>A0A2W4VN40_9CYAN</name>
<evidence type="ECO:0000313" key="3">
    <source>
        <dbReference type="EMBL" id="PZO13661.1"/>
    </source>
</evidence>
<feature type="transmembrane region" description="Helical" evidence="1">
    <location>
        <begin position="12"/>
        <end position="32"/>
    </location>
</feature>
<accession>A0A2W4VN40</accession>
<dbReference type="PANTHER" id="PTHR36046:SF1">
    <property type="entry name" value="DUF6737 DOMAIN-CONTAINING PROTEIN"/>
    <property type="match status" value="1"/>
</dbReference>
<evidence type="ECO:0000256" key="1">
    <source>
        <dbReference type="SAM" id="Phobius"/>
    </source>
</evidence>
<reference evidence="4" key="1">
    <citation type="submission" date="2018-04" db="EMBL/GenBank/DDBJ databases">
        <authorList>
            <person name="Cornet L."/>
        </authorList>
    </citation>
    <scope>NUCLEOTIDE SEQUENCE [LARGE SCALE GENOMIC DNA]</scope>
</reference>
<dbReference type="EMBL" id="QBMC01000121">
    <property type="protein sequence ID" value="PZO13661.1"/>
    <property type="molecule type" value="Genomic_DNA"/>
</dbReference>
<gene>
    <name evidence="3" type="ORF">DCF25_15875</name>
</gene>
<comment type="caution">
    <text evidence="3">The sequence shown here is derived from an EMBL/GenBank/DDBJ whole genome shotgun (WGS) entry which is preliminary data.</text>
</comment>
<organism evidence="3 4">
    <name type="scientific">Leptolyngbya foveolarum</name>
    <dbReference type="NCBI Taxonomy" id="47253"/>
    <lineage>
        <taxon>Bacteria</taxon>
        <taxon>Bacillati</taxon>
        <taxon>Cyanobacteriota</taxon>
        <taxon>Cyanophyceae</taxon>
        <taxon>Leptolyngbyales</taxon>
        <taxon>Leptolyngbyaceae</taxon>
        <taxon>Leptolyngbya group</taxon>
        <taxon>Leptolyngbya</taxon>
    </lineage>
</organism>
<dbReference type="PANTHER" id="PTHR36046">
    <property type="entry name" value="PROTEIN, PUTATIVE-RELATED"/>
    <property type="match status" value="1"/>
</dbReference>
<dbReference type="Proteomes" id="UP000249354">
    <property type="component" value="Unassembled WGS sequence"/>
</dbReference>
<feature type="domain" description="DUF6737" evidence="2">
    <location>
        <begin position="4"/>
        <end position="59"/>
    </location>
</feature>
<dbReference type="InterPro" id="IPR046625">
    <property type="entry name" value="DUF6737"/>
</dbReference>
<protein>
    <recommendedName>
        <fullName evidence="2">DUF6737 domain-containing protein</fullName>
    </recommendedName>
</protein>
<sequence>MSESMWAAKPWWCQPWSILLTGVSIPAASWVLLHRLWITVPIAGVMLVWWLLFLVLVPAQYAAAVRAERLG</sequence>
<reference evidence="3 4" key="2">
    <citation type="submission" date="2018-06" db="EMBL/GenBank/DDBJ databases">
        <title>Metagenomic assembly of (sub)arctic Cyanobacteria and their associated microbiome from non-axenic cultures.</title>
        <authorList>
            <person name="Baurain D."/>
        </authorList>
    </citation>
    <scope>NUCLEOTIDE SEQUENCE [LARGE SCALE GENOMIC DNA]</scope>
    <source>
        <strain evidence="3">ULC129bin1</strain>
    </source>
</reference>
<proteinExistence type="predicted"/>
<keyword evidence="1" id="KW-1133">Transmembrane helix</keyword>
<feature type="transmembrane region" description="Helical" evidence="1">
    <location>
        <begin position="38"/>
        <end position="59"/>
    </location>
</feature>
<evidence type="ECO:0000259" key="2">
    <source>
        <dbReference type="Pfam" id="PF20522"/>
    </source>
</evidence>
<evidence type="ECO:0000313" key="4">
    <source>
        <dbReference type="Proteomes" id="UP000249354"/>
    </source>
</evidence>
<dbReference type="Pfam" id="PF20522">
    <property type="entry name" value="DUF6737"/>
    <property type="match status" value="1"/>
</dbReference>